<proteinExistence type="predicted"/>
<dbReference type="Pfam" id="PF07949">
    <property type="entry name" value="YbbR"/>
    <property type="match status" value="2"/>
</dbReference>
<comment type="caution">
    <text evidence="2">The sequence shown here is derived from an EMBL/GenBank/DDBJ whole genome shotgun (WGS) entry which is preliminary data.</text>
</comment>
<sequence length="212" mass="23055">MTKKKVSKLFNNNIFWAVISLVAALAIWLYMTATQEEEIDVTLSGVQVVFAGEEDLQATRGLVITDVSTRTVDVTVRGTRLNIGSLAASDVQAVIDVSRFNSTSNSTQSYNLVYPDGVDASAVRVVRSSPSTISFQVTRMDDKIVPVDAAFTGSVAEGYMLGDIEYEPRSITVSGPQSVLETIDRVYVEVELMDLDATRTVEAPFTLRDADG</sequence>
<dbReference type="PANTHER" id="PTHR37804">
    <property type="entry name" value="CDAA REGULATORY PROTEIN CDAR"/>
    <property type="match status" value="1"/>
</dbReference>
<dbReference type="Gene3D" id="2.170.120.40">
    <property type="entry name" value="YbbR-like domain"/>
    <property type="match status" value="1"/>
</dbReference>
<dbReference type="EMBL" id="DVJK01000226">
    <property type="protein sequence ID" value="HIS67497.1"/>
    <property type="molecule type" value="Genomic_DNA"/>
</dbReference>
<name>A0A9D1FEC6_9FIRM</name>
<evidence type="ECO:0000256" key="1">
    <source>
        <dbReference type="SAM" id="Phobius"/>
    </source>
</evidence>
<feature type="non-terminal residue" evidence="2">
    <location>
        <position position="212"/>
    </location>
</feature>
<keyword evidence="1" id="KW-1133">Transmembrane helix</keyword>
<dbReference type="InterPro" id="IPR012505">
    <property type="entry name" value="YbbR"/>
</dbReference>
<keyword evidence="1" id="KW-0472">Membrane</keyword>
<evidence type="ECO:0000313" key="2">
    <source>
        <dbReference type="EMBL" id="HIS67497.1"/>
    </source>
</evidence>
<reference evidence="2" key="2">
    <citation type="journal article" date="2021" name="PeerJ">
        <title>Extensive microbial diversity within the chicken gut microbiome revealed by metagenomics and culture.</title>
        <authorList>
            <person name="Gilroy R."/>
            <person name="Ravi A."/>
            <person name="Getino M."/>
            <person name="Pursley I."/>
            <person name="Horton D.L."/>
            <person name="Alikhan N.F."/>
            <person name="Baker D."/>
            <person name="Gharbi K."/>
            <person name="Hall N."/>
            <person name="Watson M."/>
            <person name="Adriaenssens E.M."/>
            <person name="Foster-Nyarko E."/>
            <person name="Jarju S."/>
            <person name="Secka A."/>
            <person name="Antonio M."/>
            <person name="Oren A."/>
            <person name="Chaudhuri R.R."/>
            <person name="La Ragione R."/>
            <person name="Hildebrand F."/>
            <person name="Pallen M.J."/>
        </authorList>
    </citation>
    <scope>NUCLEOTIDE SEQUENCE</scope>
    <source>
        <strain evidence="2">ChiHjej10B9-9673</strain>
    </source>
</reference>
<dbReference type="PANTHER" id="PTHR37804:SF1">
    <property type="entry name" value="CDAA REGULATORY PROTEIN CDAR"/>
    <property type="match status" value="1"/>
</dbReference>
<reference evidence="2" key="1">
    <citation type="submission" date="2020-10" db="EMBL/GenBank/DDBJ databases">
        <authorList>
            <person name="Gilroy R."/>
        </authorList>
    </citation>
    <scope>NUCLEOTIDE SEQUENCE</scope>
    <source>
        <strain evidence="2">ChiHjej10B9-9673</strain>
    </source>
</reference>
<dbReference type="Proteomes" id="UP000824001">
    <property type="component" value="Unassembled WGS sequence"/>
</dbReference>
<evidence type="ECO:0000313" key="3">
    <source>
        <dbReference type="Proteomes" id="UP000824001"/>
    </source>
</evidence>
<organism evidence="2 3">
    <name type="scientific">Candidatus Scatomorpha merdipullorum</name>
    <dbReference type="NCBI Taxonomy" id="2840927"/>
    <lineage>
        <taxon>Bacteria</taxon>
        <taxon>Bacillati</taxon>
        <taxon>Bacillota</taxon>
        <taxon>Clostridia</taxon>
        <taxon>Eubacteriales</taxon>
        <taxon>Candidatus Scatomorpha</taxon>
    </lineage>
</organism>
<feature type="transmembrane region" description="Helical" evidence="1">
    <location>
        <begin position="12"/>
        <end position="31"/>
    </location>
</feature>
<dbReference type="InterPro" id="IPR053154">
    <property type="entry name" value="c-di-AMP_regulator"/>
</dbReference>
<dbReference type="AlphaFoldDB" id="A0A9D1FEC6"/>
<gene>
    <name evidence="2" type="ORF">IAC18_08020</name>
</gene>
<accession>A0A9D1FEC6</accession>
<dbReference type="Gene3D" id="2.170.120.30">
    <property type="match status" value="1"/>
</dbReference>
<protein>
    <recommendedName>
        <fullName evidence="4">YbbR-like domain-containing protein</fullName>
    </recommendedName>
</protein>
<evidence type="ECO:0008006" key="4">
    <source>
        <dbReference type="Google" id="ProtNLM"/>
    </source>
</evidence>
<keyword evidence="1" id="KW-0812">Transmembrane</keyword>